<dbReference type="Proteomes" id="UP000201640">
    <property type="component" value="Segment"/>
</dbReference>
<evidence type="ECO:0000313" key="1">
    <source>
        <dbReference type="EMBL" id="AGC01616.1"/>
    </source>
</evidence>
<dbReference type="SUPFAM" id="SSF140860">
    <property type="entry name" value="Pseudo ankyrin repeat-like"/>
    <property type="match status" value="1"/>
</dbReference>
<dbReference type="EMBL" id="JX962719">
    <property type="protein sequence ID" value="AGC01616.1"/>
    <property type="molecule type" value="Genomic_DNA"/>
</dbReference>
<sequence>MNKKYYLILDKKHEYNFKKYTPGLNFLDQNMKENEWLFFTEIKTIETHIECYGYYFCEVFLPYGNPFLKTIKNYEGQIYGANMIIVGSPMKLSKYKTWKYIVSLGVKITPYIIRKCMIKGYDKVLDYFITENLYYYIKGYPNHKYITSTVCQNGYLDVIMKDIEDLTSNYNDVTGITCIAADFGHYHIIKYLLRQKGQYIWDLNRIALYACKNGHLAIVKHLVRLGVNIRFSNNIMIYVSYNCQKYNVLKYLLKIDNTIINIIDKIDDYRFKLFLAEEKTFIFDDGYHHYDQLYPVTLPEEEVLYTGSITKVVKKYDFASKIKKQSYKILYKWFSIRRCFSHYYEGLDKYNYQNEDNPFKIYFNYFGIYDQESCCVKIKDNYHNLRKIFDMDE</sequence>
<dbReference type="OrthoDB" id="30116at10239"/>
<dbReference type="RefSeq" id="YP_007354052.1">
    <property type="nucleotide sequence ID" value="NC_020104.1"/>
</dbReference>
<evidence type="ECO:0000313" key="2">
    <source>
        <dbReference type="Proteomes" id="UP000201640"/>
    </source>
</evidence>
<dbReference type="Pfam" id="PF12796">
    <property type="entry name" value="Ank_2"/>
    <property type="match status" value="1"/>
</dbReference>
<proteinExistence type="predicted"/>
<organism evidence="1 2">
    <name type="scientific">Acanthamoeba polyphaga moumouvirus</name>
    <dbReference type="NCBI Taxonomy" id="1269028"/>
    <lineage>
        <taxon>Viruses</taxon>
        <taxon>Varidnaviria</taxon>
        <taxon>Bamfordvirae</taxon>
        <taxon>Nucleocytoviricota</taxon>
        <taxon>Megaviricetes</taxon>
        <taxon>Imitervirales</taxon>
        <taxon>Mimiviridae</taxon>
        <taxon>Megamimivirinae</taxon>
        <taxon>Moumouvirus</taxon>
    </lineage>
</organism>
<reference evidence="1 2" key="1">
    <citation type="journal article" date="2012" name="Genome Biol. Evol.">
        <title>Related Giant Viruses in Distant Locations and Different Habitats: Acanthamoeba polyphaga moumouvirus Represents a Third Lineage of the Mimiviridae That Is Close to the Megavirus Lineage.</title>
        <authorList>
            <person name="Yoosuf N."/>
            <person name="Yutin N."/>
            <person name="Colson P."/>
            <person name="Shabalina S.A."/>
            <person name="Pagnier I."/>
            <person name="Robert C."/>
            <person name="Azza S."/>
            <person name="Klose T."/>
            <person name="Wong J."/>
            <person name="Rossmann M.G."/>
            <person name="La Scola B."/>
            <person name="Raoult D."/>
            <person name="Koonin E.V."/>
        </authorList>
    </citation>
    <scope>NUCLEOTIDE SEQUENCE [LARGE SCALE GENOMIC DNA]</scope>
    <source>
        <strain evidence="1 2">M10A</strain>
    </source>
</reference>
<dbReference type="GeneID" id="14445983"/>
<protein>
    <submittedName>
        <fullName evidence="1">Ankyrin repeat protein</fullName>
    </submittedName>
</protein>
<dbReference type="InterPro" id="IPR036770">
    <property type="entry name" value="Ankyrin_rpt-contain_sf"/>
</dbReference>
<dbReference type="KEGG" id="vg:14445983"/>
<gene>
    <name evidence="1" type="ORF">Moumou_00068</name>
</gene>
<dbReference type="Gene3D" id="1.25.40.20">
    <property type="entry name" value="Ankyrin repeat-containing domain"/>
    <property type="match status" value="1"/>
</dbReference>
<keyword evidence="2" id="KW-1185">Reference proteome</keyword>
<dbReference type="InterPro" id="IPR002110">
    <property type="entry name" value="Ankyrin_rpt"/>
</dbReference>
<accession>L7RBU4</accession>
<name>L7RBU4_9VIRU</name>